<evidence type="ECO:0000256" key="6">
    <source>
        <dbReference type="ARBA" id="ARBA00047321"/>
    </source>
</evidence>
<evidence type="ECO:0000256" key="2">
    <source>
        <dbReference type="ARBA" id="ARBA00005833"/>
    </source>
</evidence>
<organism evidence="8 9">
    <name type="scientific">Paraburkholderia xenovorans (strain LB400)</name>
    <dbReference type="NCBI Taxonomy" id="266265"/>
    <lineage>
        <taxon>Bacteria</taxon>
        <taxon>Pseudomonadati</taxon>
        <taxon>Pseudomonadota</taxon>
        <taxon>Betaproteobacteria</taxon>
        <taxon>Burkholderiales</taxon>
        <taxon>Burkholderiaceae</taxon>
        <taxon>Paraburkholderia</taxon>
    </lineage>
</organism>
<dbReference type="GO" id="GO:0050361">
    <property type="term" value="F:tryptophan 2-monooxygenase activity"/>
    <property type="evidence" value="ECO:0007669"/>
    <property type="project" value="UniProtKB-EC"/>
</dbReference>
<dbReference type="InterPro" id="IPR050281">
    <property type="entry name" value="Flavin_monoamine_oxidase"/>
</dbReference>
<comment type="catalytic activity">
    <reaction evidence="6">
        <text>L-tryptophan + O2 = indole-3-acetamide + CO2 + H2O</text>
        <dbReference type="Rhea" id="RHEA:16165"/>
        <dbReference type="ChEBI" id="CHEBI:15377"/>
        <dbReference type="ChEBI" id="CHEBI:15379"/>
        <dbReference type="ChEBI" id="CHEBI:16031"/>
        <dbReference type="ChEBI" id="CHEBI:16526"/>
        <dbReference type="ChEBI" id="CHEBI:57912"/>
        <dbReference type="EC" id="1.13.12.3"/>
    </reaction>
</comment>
<keyword evidence="8" id="KW-0560">Oxidoreductase</keyword>
<evidence type="ECO:0000313" key="9">
    <source>
        <dbReference type="Proteomes" id="UP000001817"/>
    </source>
</evidence>
<dbReference type="PRINTS" id="PR00419">
    <property type="entry name" value="ADXRDTASE"/>
</dbReference>
<evidence type="ECO:0000256" key="1">
    <source>
        <dbReference type="ARBA" id="ARBA00004814"/>
    </source>
</evidence>
<proteinExistence type="inferred from homology"/>
<dbReference type="GO" id="GO:0009063">
    <property type="term" value="P:amino acid catabolic process"/>
    <property type="evidence" value="ECO:0007669"/>
    <property type="project" value="TreeGrafter"/>
</dbReference>
<dbReference type="GO" id="GO:0009851">
    <property type="term" value="P:auxin biosynthetic process"/>
    <property type="evidence" value="ECO:0007669"/>
    <property type="project" value="UniProtKB-KW"/>
</dbReference>
<dbReference type="Proteomes" id="UP000001817">
    <property type="component" value="Chromosome 3"/>
</dbReference>
<feature type="domain" description="Amine oxidase" evidence="7">
    <location>
        <begin position="63"/>
        <end position="552"/>
    </location>
</feature>
<dbReference type="SUPFAM" id="SSF54373">
    <property type="entry name" value="FAD-linked reductases, C-terminal domain"/>
    <property type="match status" value="1"/>
</dbReference>
<dbReference type="Gene3D" id="3.50.50.60">
    <property type="entry name" value="FAD/NAD(P)-binding domain"/>
    <property type="match status" value="1"/>
</dbReference>
<dbReference type="AlphaFoldDB" id="Q13FN4"/>
<reference evidence="8 9" key="1">
    <citation type="journal article" date="2006" name="Proc. Natl. Acad. Sci. U.S.A.">
        <title>Burkholderia xenovorans LB400 harbors a multi-replicon, 9.73-Mbp genome shaped for versatility.</title>
        <authorList>
            <person name="Chain P.S."/>
            <person name="Denef V.J."/>
            <person name="Konstantinidis K.T."/>
            <person name="Vergez L.M."/>
            <person name="Agullo L."/>
            <person name="Reyes V.L."/>
            <person name="Hauser L."/>
            <person name="Cordova M."/>
            <person name="Gomez L."/>
            <person name="Gonzalez M."/>
            <person name="Land M."/>
            <person name="Lao V."/>
            <person name="Larimer F."/>
            <person name="LiPuma J.J."/>
            <person name="Mahenthiralingam E."/>
            <person name="Malfatti S.A."/>
            <person name="Marx C.J."/>
            <person name="Parnell J.J."/>
            <person name="Ramette A."/>
            <person name="Richardson P."/>
            <person name="Seeger M."/>
            <person name="Smith D."/>
            <person name="Spilker T."/>
            <person name="Sul W.J."/>
            <person name="Tsoi T.V."/>
            <person name="Ulrich L.E."/>
            <person name="Zhulin I.B."/>
            <person name="Tiedje J.M."/>
        </authorList>
    </citation>
    <scope>NUCLEOTIDE SEQUENCE [LARGE SCALE GENOMIC DNA]</scope>
    <source>
        <strain evidence="8 9">LB400</strain>
    </source>
</reference>
<dbReference type="KEGG" id="bxb:DR64_8566"/>
<protein>
    <recommendedName>
        <fullName evidence="4">Tryptophan 2-monooxygenase</fullName>
        <ecNumber evidence="3">1.13.12.3</ecNumber>
    </recommendedName>
</protein>
<name>Q13FN4_PARXL</name>
<dbReference type="eggNOG" id="COG1231">
    <property type="taxonomic scope" value="Bacteria"/>
</dbReference>
<keyword evidence="5" id="KW-0073">Auxin biosynthesis</keyword>
<evidence type="ECO:0000259" key="7">
    <source>
        <dbReference type="Pfam" id="PF01593"/>
    </source>
</evidence>
<dbReference type="InterPro" id="IPR036188">
    <property type="entry name" value="FAD/NAD-bd_sf"/>
</dbReference>
<dbReference type="RefSeq" id="WP_011494331.1">
    <property type="nucleotide sequence ID" value="NC_007953.1"/>
</dbReference>
<dbReference type="EC" id="1.13.12.3" evidence="3"/>
<evidence type="ECO:0000256" key="4">
    <source>
        <dbReference type="ARBA" id="ARBA00017871"/>
    </source>
</evidence>
<dbReference type="InterPro" id="IPR002937">
    <property type="entry name" value="Amino_oxidase"/>
</dbReference>
<evidence type="ECO:0000256" key="3">
    <source>
        <dbReference type="ARBA" id="ARBA00012535"/>
    </source>
</evidence>
<keyword evidence="9" id="KW-1185">Reference proteome</keyword>
<dbReference type="PANTHER" id="PTHR10742:SF342">
    <property type="entry name" value="AMINE OXIDASE"/>
    <property type="match status" value="1"/>
</dbReference>
<dbReference type="Gene3D" id="1.10.405.40">
    <property type="match status" value="1"/>
</dbReference>
<dbReference type="Pfam" id="PF01593">
    <property type="entry name" value="Amino_oxidase"/>
    <property type="match status" value="1"/>
</dbReference>
<evidence type="ECO:0000256" key="5">
    <source>
        <dbReference type="ARBA" id="ARBA00023070"/>
    </source>
</evidence>
<accession>Q13FN4</accession>
<dbReference type="KEGG" id="bxe:Bxe_C1245"/>
<sequence length="575" mass="61577">MAIIPNLRTRSIRGEAYVPPAPRAYIDTLFDYATFTNALATSPIGKLTGSQASSPIAIIGTGLAGLAAAYELLRAGATNVTLFEASNRSGGRTYSAVFNANQPEFIAELGAMRFPPTEFALFHYLNAFGIPVSGDFPDPGIVDTTISYQGQTYSWAAGSPPPSIFNTVYNGWNAFLANGATVDGVTLASPDSITDLLTQGNLAAANTAWQKYIDVFENESFYSGLFKIFNGPNPPGNTNWQHPADYQLFGALGLGSGGFGPLYPLGFLELVRMVIDGLETDQQFVLGGIESLATAFKQASFNGVPLGNLIKLGTPVTGVSVDSGSGVVALTIKGTTQKFSRAIVATSHRSAQISIGLAPGAPVTPQTYGALSELHSASSSKVIVMTKNKFWLNTPGLPANIQTDKLVRGVYFLDYSPGNPADPGVVILSYTWEDDSVKLLGIQDPQTLVKRLLQDVALINPDYAEQIVPINNDYDTYVKVIAWENEPYQYGAFKFNFPGDDILTQQLYYNYLLANNPSTDPYLYFAGESYSFHGGWTEGAITTGLNAATAVIKSLDGTLLINPNPLTDPGPGYNY</sequence>
<gene>
    <name evidence="8" type="ORF">Bxe_C1245</name>
</gene>
<dbReference type="EMBL" id="CP000272">
    <property type="protein sequence ID" value="ABE37105.1"/>
    <property type="molecule type" value="Genomic_DNA"/>
</dbReference>
<comment type="pathway">
    <text evidence="1">Plant hormone metabolism; auxin biosynthesis.</text>
</comment>
<dbReference type="Gene3D" id="3.90.660.10">
    <property type="match status" value="1"/>
</dbReference>
<dbReference type="OrthoDB" id="3972913at2"/>
<dbReference type="SUPFAM" id="SSF51905">
    <property type="entry name" value="FAD/NAD(P)-binding domain"/>
    <property type="match status" value="1"/>
</dbReference>
<dbReference type="GO" id="GO:0001716">
    <property type="term" value="F:L-amino-acid oxidase activity"/>
    <property type="evidence" value="ECO:0007669"/>
    <property type="project" value="TreeGrafter"/>
</dbReference>
<evidence type="ECO:0000313" key="8">
    <source>
        <dbReference type="EMBL" id="ABE37105.1"/>
    </source>
</evidence>
<dbReference type="PANTHER" id="PTHR10742">
    <property type="entry name" value="FLAVIN MONOAMINE OXIDASE"/>
    <property type="match status" value="1"/>
</dbReference>
<dbReference type="STRING" id="266265.Bxe_C1245"/>
<comment type="similarity">
    <text evidence="2">Belongs to the tryptophan 2-monooxygenase family.</text>
</comment>